<proteinExistence type="predicted"/>
<organism evidence="2 3">
    <name type="scientific">Xanthomonas sacchari</name>
    <dbReference type="NCBI Taxonomy" id="56458"/>
    <lineage>
        <taxon>Bacteria</taxon>
        <taxon>Pseudomonadati</taxon>
        <taxon>Pseudomonadota</taxon>
        <taxon>Gammaproteobacteria</taxon>
        <taxon>Lysobacterales</taxon>
        <taxon>Lysobacteraceae</taxon>
        <taxon>Xanthomonas</taxon>
    </lineage>
</organism>
<gene>
    <name evidence="2" type="ORF">NG824_10715</name>
</gene>
<feature type="chain" id="PRO_5041287807" evidence="1">
    <location>
        <begin position="30"/>
        <end position="570"/>
    </location>
</feature>
<evidence type="ECO:0000313" key="2">
    <source>
        <dbReference type="EMBL" id="UYK87008.1"/>
    </source>
</evidence>
<dbReference type="AlphaFoldDB" id="A0AA46Q5A9"/>
<evidence type="ECO:0000313" key="3">
    <source>
        <dbReference type="Proteomes" id="UP001164392"/>
    </source>
</evidence>
<dbReference type="Gene3D" id="2.40.160.20">
    <property type="match status" value="1"/>
</dbReference>
<evidence type="ECO:0000256" key="1">
    <source>
        <dbReference type="SAM" id="SignalP"/>
    </source>
</evidence>
<dbReference type="InterPro" id="IPR032638">
    <property type="entry name" value="Porin_5"/>
</dbReference>
<dbReference type="RefSeq" id="WP_267092246.1">
    <property type="nucleotide sequence ID" value="NZ_CP099534.1"/>
</dbReference>
<accession>A0AA46Q5A9</accession>
<keyword evidence="1" id="KW-0732">Signal</keyword>
<dbReference type="SUPFAM" id="SSF56935">
    <property type="entry name" value="Porins"/>
    <property type="match status" value="1"/>
</dbReference>
<feature type="signal peptide" evidence="1">
    <location>
        <begin position="1"/>
        <end position="29"/>
    </location>
</feature>
<sequence length="570" mass="61330">MTLPLPSLRPSRLRMAALALLLAPAAALAQSAAASVDPAQLNPQVTLRLIDLLVAKGVLTRAQADDLIREAAALPAAAPVSPAGTPAYATAPGAVVVPYVPEPVRQQIKDELRAEVTAQAKSEGWAAPGALPEWTQRLRLYGDLRVRGEGVFHPDGNYAFFPDFGDINAGSGFDVVGANNAPFVNTTRNRSRMRLRARLGVSAQIADWVQADLRLATGSDRSPVSTNQTLGSGGNLSKYSLWLDRAALQLTPLEALSLSFGRFANPFWSSELVFDSDLNFDGVAARYDLAASDPDATFAPWASAGLFPVYNTDFDFGSTSTSKTRSRDKWMYGVQVGANWRFADATVLRVGLGYFEYDQFEGKRSSPCLAPTSADSCDSDGSRPQFQQFGNTLFALRDIVADPSNPNGPQLQYYGYASKFGVADLHAQLQFAQFDPVIVSVEADVVKNTRYDPARILALGPVNNLGNQGVFEGGDMGYALNLTVGQPKPIQPGEWNVSLGYRYLESDAVPDGFTDSDFHLGGTNARGFIVGGTYALARKTWLGLRWLSANQISGPPYAVDVLQLDLGAEF</sequence>
<name>A0AA46Q5A9_9XANT</name>
<dbReference type="Proteomes" id="UP001164392">
    <property type="component" value="Chromosome"/>
</dbReference>
<reference evidence="2" key="1">
    <citation type="submission" date="2022-06" db="EMBL/GenBank/DDBJ databases">
        <title>Dynamics of rice microbiomes reveals core vertical transmitted seed endophytes.</title>
        <authorList>
            <person name="Liao K."/>
            <person name="Zhang X."/>
        </authorList>
    </citation>
    <scope>NUCLEOTIDE SEQUENCE</scope>
    <source>
        <strain evidence="2">JR3-14</strain>
    </source>
</reference>
<dbReference type="EMBL" id="CP099534">
    <property type="protein sequence ID" value="UYK87008.1"/>
    <property type="molecule type" value="Genomic_DNA"/>
</dbReference>
<protein>
    <submittedName>
        <fullName evidence="2">Porin</fullName>
    </submittedName>
</protein>
<dbReference type="Pfam" id="PF16930">
    <property type="entry name" value="Porin_5"/>
    <property type="match status" value="1"/>
</dbReference>